<evidence type="ECO:0000259" key="5">
    <source>
        <dbReference type="SMART" id="SM00849"/>
    </source>
</evidence>
<keyword evidence="3" id="KW-0378">Hydrolase</keyword>
<evidence type="ECO:0000256" key="3">
    <source>
        <dbReference type="ARBA" id="ARBA00022801"/>
    </source>
</evidence>
<dbReference type="SUPFAM" id="SSF56281">
    <property type="entry name" value="Metallo-hydrolase/oxidoreductase"/>
    <property type="match status" value="1"/>
</dbReference>
<reference evidence="6" key="1">
    <citation type="submission" date="2018-05" db="EMBL/GenBank/DDBJ databases">
        <authorList>
            <person name="Lanie J.A."/>
            <person name="Ng W.-L."/>
            <person name="Kazmierczak K.M."/>
            <person name="Andrzejewski T.M."/>
            <person name="Davidsen T.M."/>
            <person name="Wayne K.J."/>
            <person name="Tettelin H."/>
            <person name="Glass J.I."/>
            <person name="Rusch D."/>
            <person name="Podicherti R."/>
            <person name="Tsui H.-C.T."/>
            <person name="Winkler M.E."/>
        </authorList>
    </citation>
    <scope>NUCLEOTIDE SEQUENCE</scope>
</reference>
<dbReference type="InterPro" id="IPR051453">
    <property type="entry name" value="MBL_Glyoxalase_II"/>
</dbReference>
<dbReference type="EMBL" id="UINC01052918">
    <property type="protein sequence ID" value="SVB68807.1"/>
    <property type="molecule type" value="Genomic_DNA"/>
</dbReference>
<organism evidence="6">
    <name type="scientific">marine metagenome</name>
    <dbReference type="NCBI Taxonomy" id="408172"/>
    <lineage>
        <taxon>unclassified sequences</taxon>
        <taxon>metagenomes</taxon>
        <taxon>ecological metagenomes</taxon>
    </lineage>
</organism>
<dbReference type="PANTHER" id="PTHR46233:SF3">
    <property type="entry name" value="HYDROXYACYLGLUTATHIONE HYDROLASE GLOC"/>
    <property type="match status" value="1"/>
</dbReference>
<evidence type="ECO:0000256" key="2">
    <source>
        <dbReference type="ARBA" id="ARBA00022723"/>
    </source>
</evidence>
<dbReference type="Pfam" id="PF00753">
    <property type="entry name" value="Lactamase_B"/>
    <property type="match status" value="1"/>
</dbReference>
<feature type="domain" description="Metallo-beta-lactamase" evidence="5">
    <location>
        <begin position="12"/>
        <end position="192"/>
    </location>
</feature>
<dbReference type="PANTHER" id="PTHR46233">
    <property type="entry name" value="HYDROXYACYLGLUTATHIONE HYDROLASE GLOC"/>
    <property type="match status" value="1"/>
</dbReference>
<keyword evidence="2" id="KW-0479">Metal-binding</keyword>
<sequence>VEVRTFTGGGFGENAYLAVCGSTGAAAAVDPGADSARLANTIRSEKLDLRAILLTHAHFDHVEGVGTIREAFPKVPIWLHPEALGMYRAFPDQAVRFGMLAQAQPEPTDELLHAQRFELGESVFDVRYAPGHAPGHVILVAEDTSIALVGDVVFQGSIGRTDLPGGDFQMLMRSINNQVLTLPDHTVLYPGHGPSTTVGAERTGNPFLISQYGGELA</sequence>
<dbReference type="GO" id="GO:0016787">
    <property type="term" value="F:hydrolase activity"/>
    <property type="evidence" value="ECO:0007669"/>
    <property type="project" value="UniProtKB-KW"/>
</dbReference>
<dbReference type="InterPro" id="IPR001279">
    <property type="entry name" value="Metallo-B-lactamas"/>
</dbReference>
<keyword evidence="4" id="KW-0862">Zinc</keyword>
<name>A0A382G2Q2_9ZZZZ</name>
<evidence type="ECO:0000313" key="6">
    <source>
        <dbReference type="EMBL" id="SVB68807.1"/>
    </source>
</evidence>
<evidence type="ECO:0000256" key="1">
    <source>
        <dbReference type="ARBA" id="ARBA00001947"/>
    </source>
</evidence>
<dbReference type="InterPro" id="IPR036866">
    <property type="entry name" value="RibonucZ/Hydroxyglut_hydro"/>
</dbReference>
<dbReference type="SMART" id="SM00849">
    <property type="entry name" value="Lactamase_B"/>
    <property type="match status" value="1"/>
</dbReference>
<proteinExistence type="predicted"/>
<dbReference type="AlphaFoldDB" id="A0A382G2Q2"/>
<feature type="non-terminal residue" evidence="6">
    <location>
        <position position="1"/>
    </location>
</feature>
<gene>
    <name evidence="6" type="ORF">METZ01_LOCUS221661</name>
</gene>
<comment type="cofactor">
    <cofactor evidence="1">
        <name>Zn(2+)</name>
        <dbReference type="ChEBI" id="CHEBI:29105"/>
    </cofactor>
</comment>
<dbReference type="Gene3D" id="3.60.15.10">
    <property type="entry name" value="Ribonuclease Z/Hydroxyacylglutathione hydrolase-like"/>
    <property type="match status" value="1"/>
</dbReference>
<protein>
    <recommendedName>
        <fullName evidence="5">Metallo-beta-lactamase domain-containing protein</fullName>
    </recommendedName>
</protein>
<evidence type="ECO:0000256" key="4">
    <source>
        <dbReference type="ARBA" id="ARBA00022833"/>
    </source>
</evidence>
<accession>A0A382G2Q2</accession>
<dbReference type="GO" id="GO:0046872">
    <property type="term" value="F:metal ion binding"/>
    <property type="evidence" value="ECO:0007669"/>
    <property type="project" value="UniProtKB-KW"/>
</dbReference>